<comment type="caution">
    <text evidence="2">The sequence shown here is derived from an EMBL/GenBank/DDBJ whole genome shotgun (WGS) entry which is preliminary data.</text>
</comment>
<gene>
    <name evidence="2" type="ORF">FYJ39_13955</name>
</gene>
<accession>A0A7X2NMN1</accession>
<evidence type="ECO:0000313" key="3">
    <source>
        <dbReference type="Proteomes" id="UP000429958"/>
    </source>
</evidence>
<proteinExistence type="predicted"/>
<keyword evidence="1" id="KW-0472">Membrane</keyword>
<dbReference type="AlphaFoldDB" id="A0A7X2NMN1"/>
<name>A0A7X2NMN1_9CLOT</name>
<dbReference type="RefSeq" id="WP_154473095.1">
    <property type="nucleotide sequence ID" value="NZ_VUMD01000013.1"/>
</dbReference>
<protein>
    <submittedName>
        <fullName evidence="2">Uncharacterized protein</fullName>
    </submittedName>
</protein>
<keyword evidence="1" id="KW-0812">Transmembrane</keyword>
<dbReference type="Pfam" id="PF25680">
    <property type="entry name" value="Mom"/>
    <property type="match status" value="1"/>
</dbReference>
<dbReference type="EMBL" id="VUMD01000013">
    <property type="protein sequence ID" value="MSS37647.1"/>
    <property type="molecule type" value="Genomic_DNA"/>
</dbReference>
<keyword evidence="3" id="KW-1185">Reference proteome</keyword>
<evidence type="ECO:0000256" key="1">
    <source>
        <dbReference type="SAM" id="Phobius"/>
    </source>
</evidence>
<evidence type="ECO:0000313" key="2">
    <source>
        <dbReference type="EMBL" id="MSS37647.1"/>
    </source>
</evidence>
<organism evidence="2 3">
    <name type="scientific">Clostridium porci</name>
    <dbReference type="NCBI Taxonomy" id="2605778"/>
    <lineage>
        <taxon>Bacteria</taxon>
        <taxon>Bacillati</taxon>
        <taxon>Bacillota</taxon>
        <taxon>Clostridia</taxon>
        <taxon>Eubacteriales</taxon>
        <taxon>Clostridiaceae</taxon>
        <taxon>Clostridium</taxon>
    </lineage>
</organism>
<reference evidence="2 3" key="1">
    <citation type="submission" date="2019-08" db="EMBL/GenBank/DDBJ databases">
        <title>In-depth cultivation of the pig gut microbiome towards novel bacterial diversity and tailored functional studies.</title>
        <authorList>
            <person name="Wylensek D."/>
            <person name="Hitch T.C.A."/>
            <person name="Clavel T."/>
        </authorList>
    </citation>
    <scope>NUCLEOTIDE SEQUENCE [LARGE SCALE GENOMIC DNA]</scope>
    <source>
        <strain evidence="2 3">WCA-389-WT-23D1</strain>
    </source>
</reference>
<dbReference type="InterPro" id="IPR057895">
    <property type="entry name" value="Mom"/>
</dbReference>
<dbReference type="Proteomes" id="UP000429958">
    <property type="component" value="Unassembled WGS sequence"/>
</dbReference>
<sequence>MKGRAYDRDTSGQVGPKPIPAVQEISKDQAVNFIHQYHYSKVMPRLNRFYLGFFINGRLAGVVVLGWGTQPLQTIRKLFPCHVLRTTDYIEIGKMCFLPDFNDTQCFGSIVISQMVKWLKANTRYLYLYTLADGIMGKCGYVYQASNFQYVGSFTTSVYRDSLTGEKIHPRSARLLLEENAAFDGVAKRYWLTFGYCQYKGIEKINGRMFRYLYPLTKRGRRILQSYPEYQGLAYPKDKDLFYSMRSAPGTYIPIQQPRFNKEVCQFNVQRY</sequence>
<feature type="transmembrane region" description="Helical" evidence="1">
    <location>
        <begin position="49"/>
        <end position="68"/>
    </location>
</feature>
<keyword evidence="1" id="KW-1133">Transmembrane helix</keyword>